<dbReference type="InterPro" id="IPR045325">
    <property type="entry name" value="TMEM70/TMEM186/TMEM223"/>
</dbReference>
<feature type="transmembrane region" description="Helical" evidence="1">
    <location>
        <begin position="44"/>
        <end position="65"/>
    </location>
</feature>
<reference evidence="2 3" key="1">
    <citation type="submission" date="2019-04" db="EMBL/GenBank/DDBJ databases">
        <title>Annotation for the trematode Fasciola gigantica.</title>
        <authorList>
            <person name="Choi Y.-J."/>
        </authorList>
    </citation>
    <scope>NUCLEOTIDE SEQUENCE [LARGE SCALE GENOMIC DNA]</scope>
    <source>
        <strain evidence="2">Uganda_cow_1</strain>
    </source>
</reference>
<organism evidence="2 3">
    <name type="scientific">Fasciola gigantica</name>
    <name type="common">Giant liver fluke</name>
    <dbReference type="NCBI Taxonomy" id="46835"/>
    <lineage>
        <taxon>Eukaryota</taxon>
        <taxon>Metazoa</taxon>
        <taxon>Spiralia</taxon>
        <taxon>Lophotrochozoa</taxon>
        <taxon>Platyhelminthes</taxon>
        <taxon>Trematoda</taxon>
        <taxon>Digenea</taxon>
        <taxon>Plagiorchiida</taxon>
        <taxon>Echinostomata</taxon>
        <taxon>Echinostomatoidea</taxon>
        <taxon>Fasciolidae</taxon>
        <taxon>Fasciola</taxon>
    </lineage>
</organism>
<sequence>MMNEHQFVTCRVRFNSLQMQTLNRLFSSVPGAVEIYRAGDRLKFYRFFGLFCFGHTVTWVGLTYYQGWYKVTERERLQIQLREMIDSARRLLGLTTNISADDSKLNGVSKPVERADGMKDNSFFATQLVRLQKFSDETKKYDKTLIPVFTSLFAILTFAMGVFLPRRIVRRLTLIPGPQTSSYGHSTPCASHRLVEIETYGAFAVRSNPVRFQVPLDRVYSPNTGSNNFQFFVKNIPFRFIMEQEGAEFSNPHEFDFTFSVRKKT</sequence>
<dbReference type="Proteomes" id="UP000316759">
    <property type="component" value="Unassembled WGS sequence"/>
</dbReference>
<evidence type="ECO:0000313" key="2">
    <source>
        <dbReference type="EMBL" id="TPP59097.1"/>
    </source>
</evidence>
<proteinExistence type="predicted"/>
<keyword evidence="1" id="KW-0472">Membrane</keyword>
<dbReference type="EMBL" id="SUNJ01011176">
    <property type="protein sequence ID" value="TPP59097.1"/>
    <property type="molecule type" value="Genomic_DNA"/>
</dbReference>
<dbReference type="AlphaFoldDB" id="A0A504YM57"/>
<keyword evidence="1" id="KW-1133">Transmembrane helix</keyword>
<keyword evidence="1" id="KW-0812">Transmembrane</keyword>
<dbReference type="Pfam" id="PF06979">
    <property type="entry name" value="TMEM70"/>
    <property type="match status" value="1"/>
</dbReference>
<accession>A0A504YM57</accession>
<evidence type="ECO:0000256" key="1">
    <source>
        <dbReference type="SAM" id="Phobius"/>
    </source>
</evidence>
<keyword evidence="3" id="KW-1185">Reference proteome</keyword>
<comment type="caution">
    <text evidence="2">The sequence shown here is derived from an EMBL/GenBank/DDBJ whole genome shotgun (WGS) entry which is preliminary data.</text>
</comment>
<dbReference type="OrthoDB" id="6254155at2759"/>
<protein>
    <recommendedName>
        <fullName evidence="4">Transmembrane protein</fullName>
    </recommendedName>
</protein>
<feature type="transmembrane region" description="Helical" evidence="1">
    <location>
        <begin position="144"/>
        <end position="164"/>
    </location>
</feature>
<evidence type="ECO:0000313" key="3">
    <source>
        <dbReference type="Proteomes" id="UP000316759"/>
    </source>
</evidence>
<gene>
    <name evidence="2" type="ORF">FGIG_04431</name>
</gene>
<evidence type="ECO:0008006" key="4">
    <source>
        <dbReference type="Google" id="ProtNLM"/>
    </source>
</evidence>
<name>A0A504YM57_FASGI</name>